<dbReference type="Gramene" id="Os08t0553150-00">
    <property type="protein sequence ID" value="Os08t0553150-00"/>
    <property type="gene ID" value="Os08g0553150"/>
</dbReference>
<dbReference type="Proteomes" id="UP000059680">
    <property type="component" value="Chromosome 8"/>
</dbReference>
<gene>
    <name evidence="1" type="ordered locus">Os08g0553150</name>
    <name evidence="1" type="ORF">OSNPB_080553150</name>
</gene>
<keyword evidence="2" id="KW-1185">Reference proteome</keyword>
<dbReference type="AlphaFoldDB" id="A0A0N7KQ97"/>
<dbReference type="eggNOG" id="ENOG502R3HT">
    <property type="taxonomic scope" value="Eukaryota"/>
</dbReference>
<evidence type="ECO:0000313" key="2">
    <source>
        <dbReference type="Proteomes" id="UP000059680"/>
    </source>
</evidence>
<dbReference type="OMA" id="SSMELYV"/>
<dbReference type="PaxDb" id="39947-A0A0N7KQ97"/>
<dbReference type="SMR" id="A0A0N7KQ97"/>
<reference evidence="1 2" key="2">
    <citation type="journal article" date="2013" name="Plant Cell Physiol.">
        <title>Rice Annotation Project Database (RAP-DB): an integrative and interactive database for rice genomics.</title>
        <authorList>
            <person name="Sakai H."/>
            <person name="Lee S.S."/>
            <person name="Tanaka T."/>
            <person name="Numa H."/>
            <person name="Kim J."/>
            <person name="Kawahara Y."/>
            <person name="Wakimoto H."/>
            <person name="Yang C.C."/>
            <person name="Iwamoto M."/>
            <person name="Abe T."/>
            <person name="Yamada Y."/>
            <person name="Muto A."/>
            <person name="Inokuchi H."/>
            <person name="Ikemura T."/>
            <person name="Matsumoto T."/>
            <person name="Sasaki T."/>
            <person name="Itoh T."/>
        </authorList>
    </citation>
    <scope>NUCLEOTIDE SEQUENCE [LARGE SCALE GENOMIC DNA]</scope>
    <source>
        <strain evidence="2">cv. Nipponbare</strain>
    </source>
</reference>
<sequence length="214" mass="24407">MLRRVTLVWTNLLNSSPAPASRSAMQHSNTCNCSSLQITAFFFWNALEMRENFGIAICLDKRSNVDSNREVVISLALLNSLTILESSLSWMMDFNSVKTSFIVLQRSSSSREYSISLSNNFLCCDEQTWLLGRHMVSSMELYVSPSLLKPSEIILVVLEGDETYASMLCNSSSTLERGLEGKLIDLWWKAMSVARTLNSLCWIQEMRRKGKFWF</sequence>
<organism evidence="1 2">
    <name type="scientific">Oryza sativa subsp. japonica</name>
    <name type="common">Rice</name>
    <dbReference type="NCBI Taxonomy" id="39947"/>
    <lineage>
        <taxon>Eukaryota</taxon>
        <taxon>Viridiplantae</taxon>
        <taxon>Streptophyta</taxon>
        <taxon>Embryophyta</taxon>
        <taxon>Tracheophyta</taxon>
        <taxon>Spermatophyta</taxon>
        <taxon>Magnoliopsida</taxon>
        <taxon>Liliopsida</taxon>
        <taxon>Poales</taxon>
        <taxon>Poaceae</taxon>
        <taxon>BOP clade</taxon>
        <taxon>Oryzoideae</taxon>
        <taxon>Oryzeae</taxon>
        <taxon>Oryzinae</taxon>
        <taxon>Oryza</taxon>
        <taxon>Oryza sativa</taxon>
    </lineage>
</organism>
<proteinExistence type="predicted"/>
<dbReference type="FunCoup" id="A0A0N7KQ97">
    <property type="interactions" value="331"/>
</dbReference>
<dbReference type="InParanoid" id="A0A0N7KQ97"/>
<evidence type="ECO:0000313" key="1">
    <source>
        <dbReference type="EMBL" id="BAT06610.1"/>
    </source>
</evidence>
<dbReference type="EMBL" id="AP014964">
    <property type="protein sequence ID" value="BAT06610.1"/>
    <property type="molecule type" value="Genomic_DNA"/>
</dbReference>
<reference evidence="1 2" key="3">
    <citation type="journal article" date="2013" name="Rice">
        <title>Improvement of the Oryza sativa Nipponbare reference genome using next generation sequence and optical map data.</title>
        <authorList>
            <person name="Kawahara Y."/>
            <person name="de la Bastide M."/>
            <person name="Hamilton J.P."/>
            <person name="Kanamori H."/>
            <person name="McCombie W.R."/>
            <person name="Ouyang S."/>
            <person name="Schwartz D.C."/>
            <person name="Tanaka T."/>
            <person name="Wu J."/>
            <person name="Zhou S."/>
            <person name="Childs K.L."/>
            <person name="Davidson R.M."/>
            <person name="Lin H."/>
            <person name="Quesada-Ocampo L."/>
            <person name="Vaillancourt B."/>
            <person name="Sakai H."/>
            <person name="Lee S.S."/>
            <person name="Kim J."/>
            <person name="Numa H."/>
            <person name="Itoh T."/>
            <person name="Buell C.R."/>
            <person name="Matsumoto T."/>
        </authorList>
    </citation>
    <scope>NUCLEOTIDE SEQUENCE [LARGE SCALE GENOMIC DNA]</scope>
    <source>
        <strain evidence="2">cv. Nipponbare</strain>
    </source>
</reference>
<protein>
    <submittedName>
        <fullName evidence="1">Os08g0553150 protein</fullName>
    </submittedName>
</protein>
<accession>A0A0N7KQ97</accession>
<feature type="non-terminal residue" evidence="1">
    <location>
        <position position="1"/>
    </location>
</feature>
<reference evidence="2" key="1">
    <citation type="journal article" date="2005" name="Nature">
        <title>The map-based sequence of the rice genome.</title>
        <authorList>
            <consortium name="International rice genome sequencing project (IRGSP)"/>
            <person name="Matsumoto T."/>
            <person name="Wu J."/>
            <person name="Kanamori H."/>
            <person name="Katayose Y."/>
            <person name="Fujisawa M."/>
            <person name="Namiki N."/>
            <person name="Mizuno H."/>
            <person name="Yamamoto K."/>
            <person name="Antonio B.A."/>
            <person name="Baba T."/>
            <person name="Sakata K."/>
            <person name="Nagamura Y."/>
            <person name="Aoki H."/>
            <person name="Arikawa K."/>
            <person name="Arita K."/>
            <person name="Bito T."/>
            <person name="Chiden Y."/>
            <person name="Fujitsuka N."/>
            <person name="Fukunaka R."/>
            <person name="Hamada M."/>
            <person name="Harada C."/>
            <person name="Hayashi A."/>
            <person name="Hijishita S."/>
            <person name="Honda M."/>
            <person name="Hosokawa S."/>
            <person name="Ichikawa Y."/>
            <person name="Idonuma A."/>
            <person name="Iijima M."/>
            <person name="Ikeda M."/>
            <person name="Ikeno M."/>
            <person name="Ito K."/>
            <person name="Ito S."/>
            <person name="Ito T."/>
            <person name="Ito Y."/>
            <person name="Ito Y."/>
            <person name="Iwabuchi A."/>
            <person name="Kamiya K."/>
            <person name="Karasawa W."/>
            <person name="Kurita K."/>
            <person name="Katagiri S."/>
            <person name="Kikuta A."/>
            <person name="Kobayashi H."/>
            <person name="Kobayashi N."/>
            <person name="Machita K."/>
            <person name="Maehara T."/>
            <person name="Masukawa M."/>
            <person name="Mizubayashi T."/>
            <person name="Mukai Y."/>
            <person name="Nagasaki H."/>
            <person name="Nagata Y."/>
            <person name="Naito S."/>
            <person name="Nakashima M."/>
            <person name="Nakama Y."/>
            <person name="Nakamichi Y."/>
            <person name="Nakamura M."/>
            <person name="Meguro A."/>
            <person name="Negishi M."/>
            <person name="Ohta I."/>
            <person name="Ohta T."/>
            <person name="Okamoto M."/>
            <person name="Ono N."/>
            <person name="Saji S."/>
            <person name="Sakaguchi M."/>
            <person name="Sakai K."/>
            <person name="Shibata M."/>
            <person name="Shimokawa T."/>
            <person name="Song J."/>
            <person name="Takazaki Y."/>
            <person name="Terasawa K."/>
            <person name="Tsugane M."/>
            <person name="Tsuji K."/>
            <person name="Ueda S."/>
            <person name="Waki K."/>
            <person name="Yamagata H."/>
            <person name="Yamamoto M."/>
            <person name="Yamamoto S."/>
            <person name="Yamane H."/>
            <person name="Yoshiki S."/>
            <person name="Yoshihara R."/>
            <person name="Yukawa K."/>
            <person name="Zhong H."/>
            <person name="Yano M."/>
            <person name="Yuan Q."/>
            <person name="Ouyang S."/>
            <person name="Liu J."/>
            <person name="Jones K.M."/>
            <person name="Gansberger K."/>
            <person name="Moffat K."/>
            <person name="Hill J."/>
            <person name="Bera J."/>
            <person name="Fadrosh D."/>
            <person name="Jin S."/>
            <person name="Johri S."/>
            <person name="Kim M."/>
            <person name="Overton L."/>
            <person name="Reardon M."/>
            <person name="Tsitrin T."/>
            <person name="Vuong H."/>
            <person name="Weaver B."/>
            <person name="Ciecko A."/>
            <person name="Tallon L."/>
            <person name="Jackson J."/>
            <person name="Pai G."/>
            <person name="Aken S.V."/>
            <person name="Utterback T."/>
            <person name="Reidmuller S."/>
            <person name="Feldblyum T."/>
            <person name="Hsiao J."/>
            <person name="Zismann V."/>
            <person name="Iobst S."/>
            <person name="de Vazeille A.R."/>
            <person name="Buell C.R."/>
            <person name="Ying K."/>
            <person name="Li Y."/>
            <person name="Lu T."/>
            <person name="Huang Y."/>
            <person name="Zhao Q."/>
            <person name="Feng Q."/>
            <person name="Zhang L."/>
            <person name="Zhu J."/>
            <person name="Weng Q."/>
            <person name="Mu J."/>
            <person name="Lu Y."/>
            <person name="Fan D."/>
            <person name="Liu Y."/>
            <person name="Guan J."/>
            <person name="Zhang Y."/>
            <person name="Yu S."/>
            <person name="Liu X."/>
            <person name="Zhang Y."/>
            <person name="Hong G."/>
            <person name="Han B."/>
            <person name="Choisne N."/>
            <person name="Demange N."/>
            <person name="Orjeda G."/>
            <person name="Samain S."/>
            <person name="Cattolico L."/>
            <person name="Pelletier E."/>
            <person name="Couloux A."/>
            <person name="Segurens B."/>
            <person name="Wincker P."/>
            <person name="D'Hont A."/>
            <person name="Scarpelli C."/>
            <person name="Weissenbach J."/>
            <person name="Salanoubat M."/>
            <person name="Quetier F."/>
            <person name="Yu Y."/>
            <person name="Kim H.R."/>
            <person name="Rambo T."/>
            <person name="Currie J."/>
            <person name="Collura K."/>
            <person name="Luo M."/>
            <person name="Yang T."/>
            <person name="Ammiraju J.S.S."/>
            <person name="Engler F."/>
            <person name="Soderlund C."/>
            <person name="Wing R.A."/>
            <person name="Palmer L.E."/>
            <person name="de la Bastide M."/>
            <person name="Spiegel L."/>
            <person name="Nascimento L."/>
            <person name="Zutavern T."/>
            <person name="O'Shaughnessy A."/>
            <person name="Dike S."/>
            <person name="Dedhia N."/>
            <person name="Preston R."/>
            <person name="Balija V."/>
            <person name="McCombie W.R."/>
            <person name="Chow T."/>
            <person name="Chen H."/>
            <person name="Chung M."/>
            <person name="Chen C."/>
            <person name="Shaw J."/>
            <person name="Wu H."/>
            <person name="Hsiao K."/>
            <person name="Chao Y."/>
            <person name="Chu M."/>
            <person name="Cheng C."/>
            <person name="Hour A."/>
            <person name="Lee P."/>
            <person name="Lin S."/>
            <person name="Lin Y."/>
            <person name="Liou J."/>
            <person name="Liu S."/>
            <person name="Hsing Y."/>
            <person name="Raghuvanshi S."/>
            <person name="Mohanty A."/>
            <person name="Bharti A.K."/>
            <person name="Gaur A."/>
            <person name="Gupta V."/>
            <person name="Kumar D."/>
            <person name="Ravi V."/>
            <person name="Vij S."/>
            <person name="Kapur A."/>
            <person name="Khurana P."/>
            <person name="Khurana P."/>
            <person name="Khurana J.P."/>
            <person name="Tyagi A.K."/>
            <person name="Gaikwad K."/>
            <person name="Singh A."/>
            <person name="Dalal V."/>
            <person name="Srivastava S."/>
            <person name="Dixit A."/>
            <person name="Pal A.K."/>
            <person name="Ghazi I.A."/>
            <person name="Yadav M."/>
            <person name="Pandit A."/>
            <person name="Bhargava A."/>
            <person name="Sureshbabu K."/>
            <person name="Batra K."/>
            <person name="Sharma T.R."/>
            <person name="Mohapatra T."/>
            <person name="Singh N.K."/>
            <person name="Messing J."/>
            <person name="Nelson A.B."/>
            <person name="Fuks G."/>
            <person name="Kavchok S."/>
            <person name="Keizer G."/>
            <person name="Linton E."/>
            <person name="Llaca V."/>
            <person name="Song R."/>
            <person name="Tanyolac B."/>
            <person name="Young S."/>
            <person name="Ho-Il K."/>
            <person name="Hahn J.H."/>
            <person name="Sangsakoo G."/>
            <person name="Vanavichit A."/>
            <person name="de Mattos Luiz.A.T."/>
            <person name="Zimmer P.D."/>
            <person name="Malone G."/>
            <person name="Dellagostin O."/>
            <person name="de Oliveira A.C."/>
            <person name="Bevan M."/>
            <person name="Bancroft I."/>
            <person name="Minx P."/>
            <person name="Cordum H."/>
            <person name="Wilson R."/>
            <person name="Cheng Z."/>
            <person name="Jin W."/>
            <person name="Jiang J."/>
            <person name="Leong S.A."/>
            <person name="Iwama H."/>
            <person name="Gojobori T."/>
            <person name="Itoh T."/>
            <person name="Niimura Y."/>
            <person name="Fujii Y."/>
            <person name="Habara T."/>
            <person name="Sakai H."/>
            <person name="Sato Y."/>
            <person name="Wilson G."/>
            <person name="Kumar K."/>
            <person name="McCouch S."/>
            <person name="Juretic N."/>
            <person name="Hoen D."/>
            <person name="Wright S."/>
            <person name="Bruskiewich R."/>
            <person name="Bureau T."/>
            <person name="Miyao A."/>
            <person name="Hirochika H."/>
            <person name="Nishikawa T."/>
            <person name="Kadowaki K."/>
            <person name="Sugiura M."/>
            <person name="Burr B."/>
            <person name="Sasaki T."/>
        </authorList>
    </citation>
    <scope>NUCLEOTIDE SEQUENCE [LARGE SCALE GENOMIC DNA]</scope>
    <source>
        <strain evidence="2">cv. Nipponbare</strain>
    </source>
</reference>
<name>A0A0N7KQ97_ORYSJ</name>